<reference evidence="5 6" key="1">
    <citation type="submission" date="2018-09" db="EMBL/GenBank/DDBJ databases">
        <title>Complete genome sequence of Euzebya sp. DY32-46 isolated from seawater of Pacific Ocean.</title>
        <authorList>
            <person name="Xu L."/>
            <person name="Wu Y.-H."/>
            <person name="Xu X.-W."/>
        </authorList>
    </citation>
    <scope>NUCLEOTIDE SEQUENCE [LARGE SCALE GENOMIC DNA]</scope>
    <source>
        <strain evidence="5 6">DY32-46</strain>
    </source>
</reference>
<evidence type="ECO:0000313" key="5">
    <source>
        <dbReference type="EMBL" id="AXV09646.1"/>
    </source>
</evidence>
<dbReference type="PANTHER" id="PTHR42917:SF2">
    <property type="entry name" value="2,4-DIENOYL-COA REDUCTASE [(2E)-ENOYL-COA-PRODUCING]"/>
    <property type="match status" value="1"/>
</dbReference>
<evidence type="ECO:0000256" key="2">
    <source>
        <dbReference type="ARBA" id="ARBA00022630"/>
    </source>
</evidence>
<evidence type="ECO:0000313" key="6">
    <source>
        <dbReference type="Proteomes" id="UP000264006"/>
    </source>
</evidence>
<keyword evidence="3" id="KW-0288">FMN</keyword>
<evidence type="ECO:0000256" key="4">
    <source>
        <dbReference type="ARBA" id="ARBA00023002"/>
    </source>
</evidence>
<dbReference type="GO" id="GO:0016491">
    <property type="term" value="F:oxidoreductase activity"/>
    <property type="evidence" value="ECO:0007669"/>
    <property type="project" value="UniProtKB-KW"/>
</dbReference>
<dbReference type="Gene3D" id="3.50.50.60">
    <property type="entry name" value="FAD/NAD(P)-binding domain"/>
    <property type="match status" value="1"/>
</dbReference>
<dbReference type="Proteomes" id="UP000264006">
    <property type="component" value="Chromosome"/>
</dbReference>
<keyword evidence="6" id="KW-1185">Reference proteome</keyword>
<dbReference type="Gene3D" id="3.40.50.720">
    <property type="entry name" value="NAD(P)-binding Rossmann-like Domain"/>
    <property type="match status" value="1"/>
</dbReference>
<sequence length="135" mass="14536">MTSAYPVDPQPEASVRTVHLLQRRTSRHGKDLGKTTGWVHRATLKARGVTMLGGVRYDRIDDDGLHVSLGRDHGEQRVLPVDHVVICAGQESVSGLYEELQAAGVAAHLIGGAEQAREVDAKRAIEQGVRVAAAL</sequence>
<organism evidence="5 6">
    <name type="scientific">Euzebya pacifica</name>
    <dbReference type="NCBI Taxonomy" id="1608957"/>
    <lineage>
        <taxon>Bacteria</taxon>
        <taxon>Bacillati</taxon>
        <taxon>Actinomycetota</taxon>
        <taxon>Nitriliruptoria</taxon>
        <taxon>Euzebyales</taxon>
    </lineage>
</organism>
<proteinExistence type="predicted"/>
<dbReference type="InterPro" id="IPR051793">
    <property type="entry name" value="NADH:flavin_oxidoreductase"/>
</dbReference>
<comment type="cofactor">
    <cofactor evidence="1">
        <name>FMN</name>
        <dbReference type="ChEBI" id="CHEBI:58210"/>
    </cofactor>
</comment>
<evidence type="ECO:0000256" key="3">
    <source>
        <dbReference type="ARBA" id="ARBA00022643"/>
    </source>
</evidence>
<protein>
    <submittedName>
        <fullName evidence="5">2,4-dienoyl-CoA reductase [NADPH]</fullName>
    </submittedName>
</protein>
<dbReference type="AlphaFoldDB" id="A0A346Y599"/>
<keyword evidence="4" id="KW-0560">Oxidoreductase</keyword>
<dbReference type="PANTHER" id="PTHR42917">
    <property type="entry name" value="2,4-DIENOYL-COA REDUCTASE"/>
    <property type="match status" value="1"/>
</dbReference>
<keyword evidence="2" id="KW-0285">Flavoprotein</keyword>
<dbReference type="OrthoDB" id="3169239at2"/>
<dbReference type="KEGG" id="euz:DVS28_a4989"/>
<dbReference type="InterPro" id="IPR036188">
    <property type="entry name" value="FAD/NAD-bd_sf"/>
</dbReference>
<dbReference type="SUPFAM" id="SSF51905">
    <property type="entry name" value="FAD/NAD(P)-binding domain"/>
    <property type="match status" value="1"/>
</dbReference>
<gene>
    <name evidence="5" type="ORF">DVS28_a4989</name>
</gene>
<dbReference type="EMBL" id="CP031165">
    <property type="protein sequence ID" value="AXV09646.1"/>
    <property type="molecule type" value="Genomic_DNA"/>
</dbReference>
<evidence type="ECO:0000256" key="1">
    <source>
        <dbReference type="ARBA" id="ARBA00001917"/>
    </source>
</evidence>
<accession>A0A346Y599</accession>
<name>A0A346Y599_9ACTN</name>